<dbReference type="InterPro" id="IPR036188">
    <property type="entry name" value="FAD/NAD-bd_sf"/>
</dbReference>
<dbReference type="SUPFAM" id="SSF51905">
    <property type="entry name" value="FAD/NAD(P)-binding domain"/>
    <property type="match status" value="1"/>
</dbReference>
<dbReference type="EMBL" id="WKJJ01000011">
    <property type="protein sequence ID" value="MRV73632.1"/>
    <property type="molecule type" value="Genomic_DNA"/>
</dbReference>
<dbReference type="PANTHER" id="PTHR40254:SF1">
    <property type="entry name" value="BLR0577 PROTEIN"/>
    <property type="match status" value="1"/>
</dbReference>
<feature type="domain" description="FAD-dependent urate hydroxylase HpyO/Asp monooxygenase CreE-like FAD/NAD(P)-binding" evidence="1">
    <location>
        <begin position="6"/>
        <end position="153"/>
    </location>
</feature>
<reference evidence="2 3" key="1">
    <citation type="submission" date="2019-11" db="EMBL/GenBank/DDBJ databases">
        <title>Novel species isolated from a subtropical stream in China.</title>
        <authorList>
            <person name="Lu H."/>
        </authorList>
    </citation>
    <scope>NUCLEOTIDE SEQUENCE [LARGE SCALE GENOMIC DNA]</scope>
    <source>
        <strain evidence="2 3">FT92W</strain>
    </source>
</reference>
<evidence type="ECO:0000313" key="3">
    <source>
        <dbReference type="Proteomes" id="UP000446768"/>
    </source>
</evidence>
<dbReference type="RefSeq" id="WP_154376405.1">
    <property type="nucleotide sequence ID" value="NZ_WKJJ01000011.1"/>
</dbReference>
<evidence type="ECO:0000313" key="2">
    <source>
        <dbReference type="EMBL" id="MRV73632.1"/>
    </source>
</evidence>
<organism evidence="2 3">
    <name type="scientific">Pseudoduganella rivuli</name>
    <dbReference type="NCBI Taxonomy" id="2666085"/>
    <lineage>
        <taxon>Bacteria</taxon>
        <taxon>Pseudomonadati</taxon>
        <taxon>Pseudomonadota</taxon>
        <taxon>Betaproteobacteria</taxon>
        <taxon>Burkholderiales</taxon>
        <taxon>Oxalobacteraceae</taxon>
        <taxon>Telluria group</taxon>
        <taxon>Pseudoduganella</taxon>
    </lineage>
</organism>
<dbReference type="PANTHER" id="PTHR40254">
    <property type="entry name" value="BLR0577 PROTEIN"/>
    <property type="match status" value="1"/>
</dbReference>
<dbReference type="Pfam" id="PF13454">
    <property type="entry name" value="NAD_binding_9"/>
    <property type="match status" value="1"/>
</dbReference>
<dbReference type="AlphaFoldDB" id="A0A7X2IP66"/>
<gene>
    <name evidence="2" type="ORF">GJ700_18125</name>
</gene>
<dbReference type="Proteomes" id="UP000446768">
    <property type="component" value="Unassembled WGS sequence"/>
</dbReference>
<dbReference type="Gene3D" id="3.50.50.60">
    <property type="entry name" value="FAD/NAD(P)-binding domain"/>
    <property type="match status" value="1"/>
</dbReference>
<evidence type="ECO:0000259" key="1">
    <source>
        <dbReference type="Pfam" id="PF13454"/>
    </source>
</evidence>
<sequence>MKTILIVGGGFSGAVTAVRLLRRPGGPVHVILANGSGHAARGMAYGTQSPDHTLNVPAGNMSAFDDAPGHFLEFARARVPGIDSGSFVSRKLYGDYLEWLLAQAELQAHPGATLERLYQQVTRVAPEQGGALATLESGAIRRVDKVVLALGHFAARDVRVADMGFYDSGCYLRDPWDESRVNGIGPDDPVLLLGTGLTAVDMAITLLNRNPQRQITAVSRRGLLPQYHRHGSHAPSAGQTPDMIWGDASTVREQLRGFRRYALRLAAEGRDWREGMALLRPVTADIWLAYSERERQRFLRHVQPYWDTHRHRLAPAVADRLDAALKDGVVRAVAGRVRGFDKCGAGVAATVQLRGAERDATILAAWVINCTGPCADPRQARNALVSQLLDDGLVRTDSLGLGLDIGTDCAVIDAAGRASDVMYYIGPWLKANYWEATAVPDLRRYARLLADKLIE</sequence>
<name>A0A7X2IP66_9BURK</name>
<dbReference type="InterPro" id="IPR052189">
    <property type="entry name" value="L-asp_N-monooxygenase_NS-form"/>
</dbReference>
<proteinExistence type="predicted"/>
<accession>A0A7X2IP66</accession>
<dbReference type="InterPro" id="IPR038732">
    <property type="entry name" value="HpyO/CreE_NAD-binding"/>
</dbReference>
<keyword evidence="3" id="KW-1185">Reference proteome</keyword>
<protein>
    <recommendedName>
        <fullName evidence="1">FAD-dependent urate hydroxylase HpyO/Asp monooxygenase CreE-like FAD/NAD(P)-binding domain-containing protein</fullName>
    </recommendedName>
</protein>
<comment type="caution">
    <text evidence="2">The sequence shown here is derived from an EMBL/GenBank/DDBJ whole genome shotgun (WGS) entry which is preliminary data.</text>
</comment>